<name>A0A6M8F236_9GAMM</name>
<reference evidence="2" key="1">
    <citation type="submission" date="2020-07" db="EMBL/GenBank/DDBJ databases">
        <title>Nitrate ammonifying Pseudomonas campi sp. nov. isolated from German agricultural grassland.</title>
        <authorList>
            <person name="Timsy T."/>
            <person name="Ulrich A."/>
            <person name="Spanner T."/>
            <person name="Foesel B."/>
            <person name="Kolb S."/>
            <person name="Horn M.A."/>
            <person name="Behrendt U."/>
        </authorList>
    </citation>
    <scope>NUCLEOTIDE SEQUENCE</scope>
    <source>
        <strain evidence="2">S1-A32-2</strain>
    </source>
</reference>
<evidence type="ECO:0000313" key="3">
    <source>
        <dbReference type="Proteomes" id="UP000501379"/>
    </source>
</evidence>
<dbReference type="KEGG" id="pcam:HNE05_03570"/>
<evidence type="ECO:0000259" key="1">
    <source>
        <dbReference type="Pfam" id="PF14243"/>
    </source>
</evidence>
<feature type="domain" description="ATP-grasp" evidence="1">
    <location>
        <begin position="127"/>
        <end position="256"/>
    </location>
</feature>
<organism evidence="2 3">
    <name type="scientific">Aquipseudomonas campi</name>
    <dbReference type="NCBI Taxonomy" id="2731681"/>
    <lineage>
        <taxon>Bacteria</taxon>
        <taxon>Pseudomonadati</taxon>
        <taxon>Pseudomonadota</taxon>
        <taxon>Gammaproteobacteria</taxon>
        <taxon>Pseudomonadales</taxon>
        <taxon>Pseudomonadaceae</taxon>
        <taxon>Aquipseudomonas</taxon>
    </lineage>
</organism>
<gene>
    <name evidence="2" type="ORF">HNE05_03570</name>
</gene>
<dbReference type="Pfam" id="PF14243">
    <property type="entry name" value="R2K_3"/>
    <property type="match status" value="1"/>
</dbReference>
<dbReference type="Proteomes" id="UP000501379">
    <property type="component" value="Chromosome"/>
</dbReference>
<keyword evidence="3" id="KW-1185">Reference proteome</keyword>
<proteinExistence type="predicted"/>
<dbReference type="InterPro" id="IPR025643">
    <property type="entry name" value="R2K_3"/>
</dbReference>
<evidence type="ECO:0000313" key="2">
    <source>
        <dbReference type="EMBL" id="QKE62474.1"/>
    </source>
</evidence>
<accession>A0A6M8F236</accession>
<dbReference type="RefSeq" id="WP_173204303.1">
    <property type="nucleotide sequence ID" value="NZ_CP053697.2"/>
</dbReference>
<protein>
    <submittedName>
        <fullName evidence="2">ATP-grasp domain-containing protein</fullName>
    </submittedName>
</protein>
<sequence length="260" mass="29355">MRLLYPSDPLDSKLPDESYKEEFDAALAAGISTSLFSFEDFESGILKIRPEAQQGEIVLYRGWMLTPELYERLSSALHSKGVLAFTSPVQYKLCHHLPEWYPHLTDLTSETIVLKSDANFEEELAHLKWPGYFIKDYVKSLNTAGGSLVDTPNQIGAVVQLMQKYRGQIEGGVCVRKRENYIEGTERRYFVLNGKPYAAAGNVPEIVNVCARIVRSPFFSVDVVLRSDNVIRVVELGDGQVSDRKEWEAERFAQMLRAAG</sequence>
<dbReference type="AlphaFoldDB" id="A0A6M8F236"/>
<dbReference type="EMBL" id="CP053697">
    <property type="protein sequence ID" value="QKE62474.1"/>
    <property type="molecule type" value="Genomic_DNA"/>
</dbReference>